<sequence>MEFSLLSSKPSSHALPSGRSLSGDQLSMETLNLVLGFGATTNPSSEKPEGSEGGKSKVSKDTTNRLSSPAVDLACRLLAAALICPPFPVLLLPFSLCFCLHLPQILHFLLHGRFIFLLSLLMLQDRCVRLLNGKEHWSQLSQPLRLHCCRTLHILLCRQNQLMIYHIIWSATHTIESTARMQMARHPIPAIHILTPTPFNLAALWKYAEQMAFLTISELGQEDVKGIFSVLRVGGLETQSGHALEDISLELELSSTACIMTRKREETENTPNVPSLKRMKHGFPDDDSLDLKLYHDPWVIKKTLEESDYRGFVQALVAEDAGAGAYFTSLGCRTHC</sequence>
<feature type="compositionally biased region" description="Polar residues" evidence="1">
    <location>
        <begin position="1"/>
        <end position="11"/>
    </location>
</feature>
<dbReference type="EMBL" id="CM017325">
    <property type="protein sequence ID" value="KAE8055392.1"/>
    <property type="molecule type" value="Genomic_DNA"/>
</dbReference>
<organism evidence="2 3">
    <name type="scientific">Carpinus fangiana</name>
    <dbReference type="NCBI Taxonomy" id="176857"/>
    <lineage>
        <taxon>Eukaryota</taxon>
        <taxon>Viridiplantae</taxon>
        <taxon>Streptophyta</taxon>
        <taxon>Embryophyta</taxon>
        <taxon>Tracheophyta</taxon>
        <taxon>Spermatophyta</taxon>
        <taxon>Magnoliopsida</taxon>
        <taxon>eudicotyledons</taxon>
        <taxon>Gunneridae</taxon>
        <taxon>Pentapetalae</taxon>
        <taxon>rosids</taxon>
        <taxon>fabids</taxon>
        <taxon>Fagales</taxon>
        <taxon>Betulaceae</taxon>
        <taxon>Carpinus</taxon>
    </lineage>
</organism>
<dbReference type="Proteomes" id="UP000327013">
    <property type="component" value="Chromosome 5"/>
</dbReference>
<accession>A0A5N6R380</accession>
<evidence type="ECO:0000313" key="2">
    <source>
        <dbReference type="EMBL" id="KAE8055392.1"/>
    </source>
</evidence>
<feature type="region of interest" description="Disordered" evidence="1">
    <location>
        <begin position="41"/>
        <end position="63"/>
    </location>
</feature>
<proteinExistence type="predicted"/>
<keyword evidence="3" id="KW-1185">Reference proteome</keyword>
<reference evidence="2 3" key="1">
    <citation type="submission" date="2019-06" db="EMBL/GenBank/DDBJ databases">
        <title>A chromosomal-level reference genome of Carpinus fangiana (Coryloideae, Betulaceae).</title>
        <authorList>
            <person name="Yang X."/>
            <person name="Wang Z."/>
            <person name="Zhang L."/>
            <person name="Hao G."/>
            <person name="Liu J."/>
            <person name="Yang Y."/>
        </authorList>
    </citation>
    <scope>NUCLEOTIDE SEQUENCE [LARGE SCALE GENOMIC DNA]</scope>
    <source>
        <strain evidence="2">Cfa_2016G</strain>
        <tissue evidence="2">Leaf</tissue>
    </source>
</reference>
<evidence type="ECO:0000313" key="3">
    <source>
        <dbReference type="Proteomes" id="UP000327013"/>
    </source>
</evidence>
<name>A0A5N6R380_9ROSI</name>
<evidence type="ECO:0000256" key="1">
    <source>
        <dbReference type="SAM" id="MobiDB-lite"/>
    </source>
</evidence>
<feature type="compositionally biased region" description="Basic and acidic residues" evidence="1">
    <location>
        <begin position="46"/>
        <end position="63"/>
    </location>
</feature>
<protein>
    <submittedName>
        <fullName evidence="2">Uncharacterized protein</fullName>
    </submittedName>
</protein>
<feature type="region of interest" description="Disordered" evidence="1">
    <location>
        <begin position="1"/>
        <end position="23"/>
    </location>
</feature>
<gene>
    <name evidence="2" type="ORF">FH972_012232</name>
</gene>
<dbReference type="AlphaFoldDB" id="A0A5N6R380"/>